<dbReference type="Pfam" id="PF01048">
    <property type="entry name" value="PNP_UDP_1"/>
    <property type="match status" value="1"/>
</dbReference>
<protein>
    <recommendedName>
        <fullName evidence="2">Nucleoside phosphorylase domain-containing protein</fullName>
    </recommendedName>
</protein>
<keyword evidence="4" id="KW-1185">Reference proteome</keyword>
<evidence type="ECO:0000259" key="2">
    <source>
        <dbReference type="Pfam" id="PF01048"/>
    </source>
</evidence>
<dbReference type="GO" id="GO:0003824">
    <property type="term" value="F:catalytic activity"/>
    <property type="evidence" value="ECO:0007669"/>
    <property type="project" value="InterPro"/>
</dbReference>
<gene>
    <name evidence="3" type="ORF">JRQ81_014430</name>
</gene>
<feature type="coiled-coil region" evidence="1">
    <location>
        <begin position="198"/>
        <end position="344"/>
    </location>
</feature>
<name>A0A9Q1B3I3_9SAUR</name>
<dbReference type="GO" id="GO:0009116">
    <property type="term" value="P:nucleoside metabolic process"/>
    <property type="evidence" value="ECO:0007669"/>
    <property type="project" value="InterPro"/>
</dbReference>
<feature type="domain" description="Nucleoside phosphorylase" evidence="2">
    <location>
        <begin position="1"/>
        <end position="88"/>
    </location>
</feature>
<dbReference type="AlphaFoldDB" id="A0A9Q1B3I3"/>
<dbReference type="Gene3D" id="3.40.50.1580">
    <property type="entry name" value="Nucleoside phosphorylase domain"/>
    <property type="match status" value="1"/>
</dbReference>
<evidence type="ECO:0000256" key="1">
    <source>
        <dbReference type="SAM" id="Coils"/>
    </source>
</evidence>
<dbReference type="Proteomes" id="UP001142489">
    <property type="component" value="Unassembled WGS sequence"/>
</dbReference>
<evidence type="ECO:0000313" key="3">
    <source>
        <dbReference type="EMBL" id="KAJ7332250.1"/>
    </source>
</evidence>
<sequence length="361" mass="41221">MIIRDHINLLGLTGQNPLLGPNEERLGPRFPALVDAYDREIRTLAMQIATHLGYASFVKEGVYCMVGGPNFESVAEARLLHLLGADAVVSGFDLKATSSVRLKPGWTQNVSMEMKMAKSLENIKILQRISRSKTFSLEELKRHSSVLLEKNKELVQKIEEMDANTAKQARDLLQQYDLFGTIIATLQDSNQNQAGVAKAEYLATEKTVEKNMAKLELEAKRTQSKVHALQEELNVLRTYMDKEYPVKAVQIGFLMRSIRNQKEEQQDELEDMEDLCKRFLESLAEKAREEQEGILQAVAEEKLMQYQDGLKQINRNNLELKRQIEMQKEVIDELMKEISELHKSLIKLHHSVGDPRDVIFA</sequence>
<reference evidence="3" key="1">
    <citation type="journal article" date="2023" name="DNA Res.">
        <title>Chromosome-level genome assembly of Phrynocephalus forsythii using third-generation DNA sequencing and Hi-C analysis.</title>
        <authorList>
            <person name="Qi Y."/>
            <person name="Zhao W."/>
            <person name="Zhao Y."/>
            <person name="Niu C."/>
            <person name="Cao S."/>
            <person name="Zhang Y."/>
        </authorList>
    </citation>
    <scope>NUCLEOTIDE SEQUENCE</scope>
    <source>
        <tissue evidence="3">Muscle</tissue>
    </source>
</reference>
<proteinExistence type="predicted"/>
<dbReference type="PANTHER" id="PTHR28574:SF1">
    <property type="entry name" value="RIKEN CDNA 6820408C15 GENE"/>
    <property type="match status" value="1"/>
</dbReference>
<dbReference type="InterPro" id="IPR035994">
    <property type="entry name" value="Nucleoside_phosphorylase_sf"/>
</dbReference>
<organism evidence="3 4">
    <name type="scientific">Phrynocephalus forsythii</name>
    <dbReference type="NCBI Taxonomy" id="171643"/>
    <lineage>
        <taxon>Eukaryota</taxon>
        <taxon>Metazoa</taxon>
        <taxon>Chordata</taxon>
        <taxon>Craniata</taxon>
        <taxon>Vertebrata</taxon>
        <taxon>Euteleostomi</taxon>
        <taxon>Lepidosauria</taxon>
        <taxon>Squamata</taxon>
        <taxon>Bifurcata</taxon>
        <taxon>Unidentata</taxon>
        <taxon>Episquamata</taxon>
        <taxon>Toxicofera</taxon>
        <taxon>Iguania</taxon>
        <taxon>Acrodonta</taxon>
        <taxon>Agamidae</taxon>
        <taxon>Agaminae</taxon>
        <taxon>Phrynocephalus</taxon>
    </lineage>
</organism>
<dbReference type="OrthoDB" id="10003267at2759"/>
<dbReference type="SUPFAM" id="SSF53167">
    <property type="entry name" value="Purine and uridine phosphorylases"/>
    <property type="match status" value="1"/>
</dbReference>
<dbReference type="EMBL" id="JAPFRF010000005">
    <property type="protein sequence ID" value="KAJ7332250.1"/>
    <property type="molecule type" value="Genomic_DNA"/>
</dbReference>
<accession>A0A9Q1B3I3</accession>
<keyword evidence="1" id="KW-0175">Coiled coil</keyword>
<dbReference type="InterPro" id="IPR029236">
    <property type="entry name" value="DUF4618"/>
</dbReference>
<comment type="caution">
    <text evidence="3">The sequence shown here is derived from an EMBL/GenBank/DDBJ whole genome shotgun (WGS) entry which is preliminary data.</text>
</comment>
<dbReference type="Pfam" id="PF15397">
    <property type="entry name" value="DUF4618"/>
    <property type="match status" value="1"/>
</dbReference>
<evidence type="ECO:0000313" key="4">
    <source>
        <dbReference type="Proteomes" id="UP001142489"/>
    </source>
</evidence>
<dbReference type="PANTHER" id="PTHR28574">
    <property type="entry name" value="RIKEN CDNA 6820408C15"/>
    <property type="match status" value="1"/>
</dbReference>
<dbReference type="InterPro" id="IPR000845">
    <property type="entry name" value="Nucleoside_phosphorylase_d"/>
</dbReference>